<evidence type="ECO:0000313" key="2">
    <source>
        <dbReference type="Proteomes" id="UP000443153"/>
    </source>
</evidence>
<dbReference type="RefSeq" id="WP_154367037.1">
    <property type="nucleotide sequence ID" value="NZ_WKJH01000018.1"/>
</dbReference>
<dbReference type="InterPro" id="IPR053161">
    <property type="entry name" value="Ulvan_degrading_GH"/>
</dbReference>
<dbReference type="PANTHER" id="PTHR36848">
    <property type="entry name" value="DNA-BINDING PROTEIN (PUTATIVE SECRETED PROTEIN)-RELATED"/>
    <property type="match status" value="1"/>
</dbReference>
<name>A0A6I2MLX0_9FLAO</name>
<reference evidence="1 2" key="1">
    <citation type="submission" date="2019-11" db="EMBL/GenBank/DDBJ databases">
        <title>Maribacter lutea sp. nov., a marine bacterium isolated from intertidal sand.</title>
        <authorList>
            <person name="Liu A."/>
        </authorList>
    </citation>
    <scope>NUCLEOTIDE SEQUENCE [LARGE SCALE GENOMIC DNA]</scope>
    <source>
        <strain evidence="1 2">RZ05</strain>
    </source>
</reference>
<comment type="caution">
    <text evidence="1">The sequence shown here is derived from an EMBL/GenBank/DDBJ whole genome shotgun (WGS) entry which is preliminary data.</text>
</comment>
<dbReference type="Pfam" id="PF17132">
    <property type="entry name" value="Glyco_hydro_106"/>
    <property type="match status" value="1"/>
</dbReference>
<dbReference type="AlphaFoldDB" id="A0A6I2MLX0"/>
<dbReference type="EMBL" id="WKJH01000018">
    <property type="protein sequence ID" value="MRX64811.1"/>
    <property type="molecule type" value="Genomic_DNA"/>
</dbReference>
<accession>A0A6I2MLX0</accession>
<evidence type="ECO:0008006" key="3">
    <source>
        <dbReference type="Google" id="ProtNLM"/>
    </source>
</evidence>
<keyword evidence="2" id="KW-1185">Reference proteome</keyword>
<organism evidence="1 2">
    <name type="scientific">Maribacter luteus</name>
    <dbReference type="NCBI Taxonomy" id="2594478"/>
    <lineage>
        <taxon>Bacteria</taxon>
        <taxon>Pseudomonadati</taxon>
        <taxon>Bacteroidota</taxon>
        <taxon>Flavobacteriia</taxon>
        <taxon>Flavobacteriales</taxon>
        <taxon>Flavobacteriaceae</taxon>
        <taxon>Maribacter</taxon>
    </lineage>
</organism>
<sequence>MAIPYEHHIWKSILVISLGLLFNSCQSDNTVLSANFVQDFENPPSAYKPMPFWHMNGELTTQGIQKQMKDAKELAGFSGISVLPLAPKKNGKPGTMPKFLTPQYINRFQDVLNTAEELDMQVILYDDNDFPSGMAGGKMGELFPQHTMKRLDKVEKLANGPSNFKDKIPNGKLLSTVAMNPKTLERIVLNDYIKNGILVWKVPKGSWKIMYFTLVKDSYHKAFPVVDYMDTTAVREMISMTYDVYKENFGSYFGNTIKMTFFDDVGFWKHPRTWTGLFNDKFEEVNGYDPKPWYPALWYNIGPETEAVRHAFFNTRAELLAEGFPKLVGEWTKKNGLKDTGHPPGNYDPTPIDMNADIFKFYRHTAIPLTDAIIGYQFGQNGHKLISSAADYYDKPVVATEIYGAYKEKTFDSLMLYRSAMDLFSRGVNFVIPHGMWYNPDQVYISPLVSPYSEKLAPALPDYSNFVGRSCMLLQGGKRVANIGVLYPFEELAGWYRFEDPKNPRQGFFISPETNYQEISGLLTNDLRQDFTFIHPEYFLDSKYEIANGSVLLNNHENKQKYDALILTGCKIISLKTLEKIKKFYDKGGLVISAGQLPFKSSEMGQDEKVKALILEIFNINPEVSAITEIHVSDNTSGGEAIHIPNPNEKNLSEALKTHVVSDVEFSPKPVLSSELGKFNYIHKIKEGKDIYFFSNSSDDLIETEVTLKGKLDLYQANPHSGKIMRLDNTSHFKINNNIFTKGTLTLKPVSTTFWVSNQNSK</sequence>
<evidence type="ECO:0000313" key="1">
    <source>
        <dbReference type="EMBL" id="MRX64811.1"/>
    </source>
</evidence>
<dbReference type="OrthoDB" id="9761519at2"/>
<gene>
    <name evidence="1" type="ORF">GJ691_11610</name>
</gene>
<protein>
    <recommendedName>
        <fullName evidence="3">Glycoside hydrolase</fullName>
    </recommendedName>
</protein>
<proteinExistence type="predicted"/>
<dbReference type="PANTHER" id="PTHR36848:SF2">
    <property type="entry name" value="SECRETED PROTEIN"/>
    <property type="match status" value="1"/>
</dbReference>
<dbReference type="Proteomes" id="UP000443153">
    <property type="component" value="Unassembled WGS sequence"/>
</dbReference>